<name>A0ABX0Y2J8_9ACTN</name>
<keyword evidence="8" id="KW-0479">Metal-binding</keyword>
<keyword evidence="6 8" id="KW-0067">ATP-binding</keyword>
<dbReference type="Proteomes" id="UP000722989">
    <property type="component" value="Unassembled WGS sequence"/>
</dbReference>
<evidence type="ECO:0000256" key="7">
    <source>
        <dbReference type="ARBA" id="ARBA00023080"/>
    </source>
</evidence>
<feature type="domain" description="Nucleoside diphosphate kinase-like" evidence="12">
    <location>
        <begin position="2"/>
        <end position="139"/>
    </location>
</feature>
<dbReference type="InterPro" id="IPR034907">
    <property type="entry name" value="NDK-like_dom"/>
</dbReference>
<dbReference type="PROSITE" id="PS00469">
    <property type="entry name" value="NDPK"/>
    <property type="match status" value="1"/>
</dbReference>
<evidence type="ECO:0000256" key="11">
    <source>
        <dbReference type="RuleBase" id="RU004013"/>
    </source>
</evidence>
<sequence>MAERTLVLVKPDAVRRGLVGEVIGRFERKGLTIEEMRLRTMDAALADEHYAEHVDKPFYPPLKEFMTSGPLVAMILSGDQAIEVVRALTGATDGRKAAPGTIRGDFSLSNRENLVHASDSPESAKREIALWFPERAKLVDLGQLCDL</sequence>
<feature type="binding site" evidence="8 9">
    <location>
        <position position="86"/>
    </location>
    <ligand>
        <name>ATP</name>
        <dbReference type="ChEBI" id="CHEBI:30616"/>
    </ligand>
</feature>
<dbReference type="RefSeq" id="WP_167926571.1">
    <property type="nucleotide sequence ID" value="NZ_JAATVY010000013.1"/>
</dbReference>
<reference evidence="13 14" key="1">
    <citation type="submission" date="2020-03" db="EMBL/GenBank/DDBJ databases">
        <title>WGS of the type strain of Planosporangium spp.</title>
        <authorList>
            <person name="Thawai C."/>
        </authorList>
    </citation>
    <scope>NUCLEOTIDE SEQUENCE [LARGE SCALE GENOMIC DNA]</scope>
    <source>
        <strain evidence="13 14">TBRC 5610</strain>
    </source>
</reference>
<dbReference type="InterPro" id="IPR036850">
    <property type="entry name" value="NDK-like_dom_sf"/>
</dbReference>
<gene>
    <name evidence="8 13" type="primary">ndk</name>
    <name evidence="13" type="ORF">HC031_18320</name>
</gene>
<keyword evidence="8" id="KW-0597">Phosphoprotein</keyword>
<feature type="binding site" evidence="8 9">
    <location>
        <position position="103"/>
    </location>
    <ligand>
        <name>ATP</name>
        <dbReference type="ChEBI" id="CHEBI:30616"/>
    </ligand>
</feature>
<dbReference type="InterPro" id="IPR001564">
    <property type="entry name" value="Nucleoside_diP_kinase"/>
</dbReference>
<comment type="subcellular location">
    <subcellularLocation>
        <location evidence="8">Cytoplasm</location>
    </subcellularLocation>
</comment>
<feature type="binding site" evidence="8 9">
    <location>
        <position position="92"/>
    </location>
    <ligand>
        <name>ATP</name>
        <dbReference type="ChEBI" id="CHEBI:30616"/>
    </ligand>
</feature>
<dbReference type="EC" id="2.7.4.6" evidence="8 11"/>
<organism evidence="13 14">
    <name type="scientific">Planosporangium thailandense</name>
    <dbReference type="NCBI Taxonomy" id="765197"/>
    <lineage>
        <taxon>Bacteria</taxon>
        <taxon>Bacillati</taxon>
        <taxon>Actinomycetota</taxon>
        <taxon>Actinomycetes</taxon>
        <taxon>Micromonosporales</taxon>
        <taxon>Micromonosporaceae</taxon>
        <taxon>Planosporangium</taxon>
    </lineage>
</organism>
<dbReference type="GO" id="GO:0004550">
    <property type="term" value="F:nucleoside diphosphate kinase activity"/>
    <property type="evidence" value="ECO:0007669"/>
    <property type="project" value="UniProtKB-EC"/>
</dbReference>
<evidence type="ECO:0000256" key="10">
    <source>
        <dbReference type="RuleBase" id="RU004011"/>
    </source>
</evidence>
<dbReference type="CDD" id="cd04413">
    <property type="entry name" value="NDPk_I"/>
    <property type="match status" value="1"/>
</dbReference>
<feature type="binding site" evidence="8 9">
    <location>
        <position position="113"/>
    </location>
    <ligand>
        <name>ATP</name>
        <dbReference type="ChEBI" id="CHEBI:30616"/>
    </ligand>
</feature>
<evidence type="ECO:0000259" key="12">
    <source>
        <dbReference type="SMART" id="SM00562"/>
    </source>
</evidence>
<dbReference type="PRINTS" id="PR01243">
    <property type="entry name" value="NUCDPKINASE"/>
</dbReference>
<comment type="function">
    <text evidence="8">Major role in the synthesis of nucleoside triphosphates other than ATP. The ATP gamma phosphate is transferred to the NDP beta phosphate via a ping-pong mechanism, using a phosphorylated active-site intermediate.</text>
</comment>
<dbReference type="Gene3D" id="3.30.70.141">
    <property type="entry name" value="Nucleoside diphosphate kinase-like domain"/>
    <property type="match status" value="1"/>
</dbReference>
<evidence type="ECO:0000256" key="5">
    <source>
        <dbReference type="ARBA" id="ARBA00022777"/>
    </source>
</evidence>
<feature type="active site" description="Pros-phosphohistidine intermediate" evidence="8 9">
    <location>
        <position position="116"/>
    </location>
</feature>
<dbReference type="EMBL" id="JAATVY010000013">
    <property type="protein sequence ID" value="NJC71660.1"/>
    <property type="molecule type" value="Genomic_DNA"/>
</dbReference>
<keyword evidence="8" id="KW-0963">Cytoplasm</keyword>
<evidence type="ECO:0000256" key="6">
    <source>
        <dbReference type="ARBA" id="ARBA00022840"/>
    </source>
</evidence>
<dbReference type="SUPFAM" id="SSF54919">
    <property type="entry name" value="Nucleoside diphosphate kinase, NDK"/>
    <property type="match status" value="1"/>
</dbReference>
<feature type="binding site" evidence="8 9">
    <location>
        <position position="58"/>
    </location>
    <ligand>
        <name>ATP</name>
        <dbReference type="ChEBI" id="CHEBI:30616"/>
    </ligand>
</feature>
<comment type="similarity">
    <text evidence="2 8 9 10">Belongs to the NDK family.</text>
</comment>
<accession>A0ABX0Y2J8</accession>
<evidence type="ECO:0000313" key="14">
    <source>
        <dbReference type="Proteomes" id="UP000722989"/>
    </source>
</evidence>
<dbReference type="SMART" id="SM00562">
    <property type="entry name" value="NDK"/>
    <property type="match status" value="1"/>
</dbReference>
<evidence type="ECO:0000256" key="3">
    <source>
        <dbReference type="ARBA" id="ARBA00022679"/>
    </source>
</evidence>
<keyword evidence="4 8" id="KW-0547">Nucleotide-binding</keyword>
<feature type="binding site" evidence="8 9">
    <location>
        <position position="10"/>
    </location>
    <ligand>
        <name>ATP</name>
        <dbReference type="ChEBI" id="CHEBI:30616"/>
    </ligand>
</feature>
<keyword evidence="3 8" id="KW-0808">Transferase</keyword>
<comment type="catalytic activity">
    <reaction evidence="8">
        <text>a ribonucleoside 5'-diphosphate + ATP = a ribonucleoside 5'-triphosphate + ADP</text>
        <dbReference type="Rhea" id="RHEA:18113"/>
        <dbReference type="ChEBI" id="CHEBI:30616"/>
        <dbReference type="ChEBI" id="CHEBI:57930"/>
        <dbReference type="ChEBI" id="CHEBI:61557"/>
        <dbReference type="ChEBI" id="CHEBI:456216"/>
        <dbReference type="EC" id="2.7.4.6"/>
    </reaction>
</comment>
<dbReference type="InterPro" id="IPR023005">
    <property type="entry name" value="Nucleoside_diP_kinase_AS"/>
</dbReference>
<evidence type="ECO:0000256" key="8">
    <source>
        <dbReference type="HAMAP-Rule" id="MF_00451"/>
    </source>
</evidence>
<keyword evidence="8" id="KW-0460">Magnesium</keyword>
<comment type="cofactor">
    <cofactor evidence="1 8">
        <name>Mg(2+)</name>
        <dbReference type="ChEBI" id="CHEBI:18420"/>
    </cofactor>
</comment>
<evidence type="ECO:0000313" key="13">
    <source>
        <dbReference type="EMBL" id="NJC71660.1"/>
    </source>
</evidence>
<dbReference type="NCBIfam" id="NF001908">
    <property type="entry name" value="PRK00668.1"/>
    <property type="match status" value="1"/>
</dbReference>
<dbReference type="PROSITE" id="PS51374">
    <property type="entry name" value="NDPK_LIKE"/>
    <property type="match status" value="1"/>
</dbReference>
<protein>
    <recommendedName>
        <fullName evidence="8 11">Nucleoside diphosphate kinase</fullName>
        <shortName evidence="8">NDK</shortName>
        <shortName evidence="8">NDP kinase</shortName>
        <ecNumber evidence="8 11">2.7.4.6</ecNumber>
    </recommendedName>
    <alternativeName>
        <fullName evidence="8">Nucleoside-2-P kinase</fullName>
    </alternativeName>
</protein>
<comment type="catalytic activity">
    <reaction evidence="8 11">
        <text>a 2'-deoxyribonucleoside 5'-diphosphate + ATP = a 2'-deoxyribonucleoside 5'-triphosphate + ADP</text>
        <dbReference type="Rhea" id="RHEA:44640"/>
        <dbReference type="ChEBI" id="CHEBI:30616"/>
        <dbReference type="ChEBI" id="CHEBI:61560"/>
        <dbReference type="ChEBI" id="CHEBI:73316"/>
        <dbReference type="ChEBI" id="CHEBI:456216"/>
        <dbReference type="EC" id="2.7.4.6"/>
    </reaction>
</comment>
<dbReference type="PANTHER" id="PTHR11349">
    <property type="entry name" value="NUCLEOSIDE DIPHOSPHATE KINASE"/>
    <property type="match status" value="1"/>
</dbReference>
<evidence type="ECO:0000256" key="2">
    <source>
        <dbReference type="ARBA" id="ARBA00008142"/>
    </source>
</evidence>
<keyword evidence="14" id="KW-1185">Reference proteome</keyword>
<comment type="subunit">
    <text evidence="8">Homotetramer.</text>
</comment>
<keyword evidence="7 8" id="KW-0546">Nucleotide metabolism</keyword>
<proteinExistence type="inferred from homology"/>
<comment type="caution">
    <text evidence="13">The sequence shown here is derived from an EMBL/GenBank/DDBJ whole genome shotgun (WGS) entry which is preliminary data.</text>
</comment>
<dbReference type="Pfam" id="PF00334">
    <property type="entry name" value="NDK"/>
    <property type="match status" value="1"/>
</dbReference>
<dbReference type="HAMAP" id="MF_00451">
    <property type="entry name" value="NDP_kinase"/>
    <property type="match status" value="1"/>
</dbReference>
<evidence type="ECO:0000256" key="9">
    <source>
        <dbReference type="PROSITE-ProRule" id="PRU00706"/>
    </source>
</evidence>
<keyword evidence="5 8" id="KW-0418">Kinase</keyword>
<evidence type="ECO:0000256" key="1">
    <source>
        <dbReference type="ARBA" id="ARBA00001946"/>
    </source>
</evidence>
<evidence type="ECO:0000256" key="4">
    <source>
        <dbReference type="ARBA" id="ARBA00022741"/>
    </source>
</evidence>